<dbReference type="PATRIC" id="fig|1225564.3.peg.6980"/>
<keyword evidence="8" id="KW-1185">Reference proteome</keyword>
<comment type="caution">
    <text evidence="7">The sequence shown here is derived from an EMBL/GenBank/DDBJ whole genome shotgun (WGS) entry which is preliminary data.</text>
</comment>
<dbReference type="PANTHER" id="PTHR33529:SF6">
    <property type="entry name" value="YJGP_YJGQ FAMILY PERMEASE"/>
    <property type="match status" value="1"/>
</dbReference>
<dbReference type="PANTHER" id="PTHR33529">
    <property type="entry name" value="SLR0882 PROTEIN-RELATED"/>
    <property type="match status" value="1"/>
</dbReference>
<comment type="subcellular location">
    <subcellularLocation>
        <location evidence="1">Cell membrane</location>
        <topology evidence="1">Multi-pass membrane protein</topology>
    </subcellularLocation>
</comment>
<keyword evidence="4 6" id="KW-1133">Transmembrane helix</keyword>
<feature type="transmembrane region" description="Helical" evidence="6">
    <location>
        <begin position="45"/>
        <end position="78"/>
    </location>
</feature>
<evidence type="ECO:0000256" key="5">
    <source>
        <dbReference type="ARBA" id="ARBA00023136"/>
    </source>
</evidence>
<dbReference type="NCBIfam" id="TIGR04407">
    <property type="entry name" value="LptF_YjgP"/>
    <property type="match status" value="1"/>
</dbReference>
<dbReference type="InterPro" id="IPR030922">
    <property type="entry name" value="LptF"/>
</dbReference>
<dbReference type="InterPro" id="IPR005495">
    <property type="entry name" value="LptG/LptF_permease"/>
</dbReference>
<feature type="transmembrane region" description="Helical" evidence="6">
    <location>
        <begin position="99"/>
        <end position="122"/>
    </location>
</feature>
<keyword evidence="2" id="KW-1003">Cell membrane</keyword>
<sequence>MTLLERYILKIAFSAFAACLIALTGVIWITQALRELDLLTGKGQTILIFLTVTGLSLPALISVIAPVALFMATIYTLNKLNGDSELIVMSAGGMAPRRLLRPFIALATFISIVVGMISLYLMPASLQEMRMLFTRIRADFVASMAKEGQFITLDNGITFHYRERAGDALLGIFMEDQRDKTKPIVYLAERGQTVEQNGQAYLVLEKGSVQRKDPKSRDSSIVAFERYAVDLAAFNQENNEIVYKPRERSTMQLLLPDKNEYLYKVQTGRFRAELHDRLSSWLYPLAMMAIAFAALGEARTTRQGRGLAIATAIAAVVVLRVLGFAASSAVARTPMAIVPVYGVPLGGIAICLLLIFKGAKIRSLNARIRSTLLALRPSRKTATQGV</sequence>
<keyword evidence="5 6" id="KW-0472">Membrane</keyword>
<dbReference type="OrthoDB" id="8477889at2"/>
<feature type="transmembrane region" description="Helical" evidence="6">
    <location>
        <begin position="307"/>
        <end position="330"/>
    </location>
</feature>
<dbReference type="AlphaFoldDB" id="A0A0H1R5X9"/>
<evidence type="ECO:0000256" key="4">
    <source>
        <dbReference type="ARBA" id="ARBA00022989"/>
    </source>
</evidence>
<evidence type="ECO:0000256" key="3">
    <source>
        <dbReference type="ARBA" id="ARBA00022692"/>
    </source>
</evidence>
<reference evidence="7 8" key="1">
    <citation type="submission" date="2015-05" db="EMBL/GenBank/DDBJ databases">
        <title>Draft genome sequence of Microvirga vignae strain BR3299, a novel nitrogen fixing bacteria isolated from Brazil semi-aired region.</title>
        <authorList>
            <person name="Zilli J.E."/>
            <person name="Passos S.R."/>
            <person name="Leite J."/>
            <person name="Baldani J.I."/>
            <person name="Xavier G.R."/>
            <person name="Rumjaneck N.G."/>
            <person name="Simoes-Araujo J.L."/>
        </authorList>
    </citation>
    <scope>NUCLEOTIDE SEQUENCE [LARGE SCALE GENOMIC DNA]</scope>
    <source>
        <strain evidence="7 8">BR3299</strain>
    </source>
</reference>
<dbReference type="EMBL" id="LCYG01000091">
    <property type="protein sequence ID" value="KLK90226.1"/>
    <property type="molecule type" value="Genomic_DNA"/>
</dbReference>
<feature type="transmembrane region" description="Helical" evidence="6">
    <location>
        <begin position="336"/>
        <end position="356"/>
    </location>
</feature>
<accession>A0A0H1R5X9</accession>
<evidence type="ECO:0000256" key="6">
    <source>
        <dbReference type="SAM" id="Phobius"/>
    </source>
</evidence>
<dbReference type="GO" id="GO:0015920">
    <property type="term" value="P:lipopolysaccharide transport"/>
    <property type="evidence" value="ECO:0007669"/>
    <property type="project" value="TreeGrafter"/>
</dbReference>
<evidence type="ECO:0000313" key="8">
    <source>
        <dbReference type="Proteomes" id="UP000035489"/>
    </source>
</evidence>
<dbReference type="Pfam" id="PF03739">
    <property type="entry name" value="LptF_LptG"/>
    <property type="match status" value="1"/>
</dbReference>
<gene>
    <name evidence="7" type="ORF">AA309_26790</name>
</gene>
<dbReference type="Proteomes" id="UP000035489">
    <property type="component" value="Unassembled WGS sequence"/>
</dbReference>
<organism evidence="7 8">
    <name type="scientific">Microvirga vignae</name>
    <dbReference type="NCBI Taxonomy" id="1225564"/>
    <lineage>
        <taxon>Bacteria</taxon>
        <taxon>Pseudomonadati</taxon>
        <taxon>Pseudomonadota</taxon>
        <taxon>Alphaproteobacteria</taxon>
        <taxon>Hyphomicrobiales</taxon>
        <taxon>Methylobacteriaceae</taxon>
        <taxon>Microvirga</taxon>
    </lineage>
</organism>
<protein>
    <submittedName>
        <fullName evidence="7">Permease</fullName>
    </submittedName>
</protein>
<dbReference type="GO" id="GO:0055085">
    <property type="term" value="P:transmembrane transport"/>
    <property type="evidence" value="ECO:0007669"/>
    <property type="project" value="InterPro"/>
</dbReference>
<dbReference type="GO" id="GO:0043190">
    <property type="term" value="C:ATP-binding cassette (ABC) transporter complex"/>
    <property type="evidence" value="ECO:0007669"/>
    <property type="project" value="InterPro"/>
</dbReference>
<dbReference type="STRING" id="1225564.AA309_26790"/>
<feature type="transmembrane region" description="Helical" evidence="6">
    <location>
        <begin position="7"/>
        <end position="33"/>
    </location>
</feature>
<keyword evidence="3 6" id="KW-0812">Transmembrane</keyword>
<evidence type="ECO:0000256" key="1">
    <source>
        <dbReference type="ARBA" id="ARBA00004651"/>
    </source>
</evidence>
<name>A0A0H1R5X9_9HYPH</name>
<evidence type="ECO:0000256" key="2">
    <source>
        <dbReference type="ARBA" id="ARBA00022475"/>
    </source>
</evidence>
<dbReference type="RefSeq" id="WP_047192083.1">
    <property type="nucleotide sequence ID" value="NZ_LCYG01000091.1"/>
</dbReference>
<evidence type="ECO:0000313" key="7">
    <source>
        <dbReference type="EMBL" id="KLK90226.1"/>
    </source>
</evidence>
<proteinExistence type="predicted"/>
<feature type="transmembrane region" description="Helical" evidence="6">
    <location>
        <begin position="278"/>
        <end position="295"/>
    </location>
</feature>